<organism evidence="3">
    <name type="scientific">uncultured Alphaproteobacteria bacterium</name>
    <dbReference type="NCBI Taxonomy" id="91750"/>
    <lineage>
        <taxon>Bacteria</taxon>
        <taxon>Pseudomonadati</taxon>
        <taxon>Pseudomonadota</taxon>
        <taxon>Alphaproteobacteria</taxon>
        <taxon>environmental samples</taxon>
    </lineage>
</organism>
<dbReference type="FunFam" id="2.40.50.100:FF:000003">
    <property type="entry name" value="Acetyl-CoA carboxylase biotin carboxyl carrier protein"/>
    <property type="match status" value="1"/>
</dbReference>
<evidence type="ECO:0000259" key="2">
    <source>
        <dbReference type="PROSITE" id="PS50968"/>
    </source>
</evidence>
<dbReference type="AlphaFoldDB" id="A0A212K427"/>
<protein>
    <submittedName>
        <fullName evidence="3">Biotin/lipoyl attachment</fullName>
    </submittedName>
</protein>
<dbReference type="PROSITE" id="PS00188">
    <property type="entry name" value="BIOTIN"/>
    <property type="match status" value="1"/>
</dbReference>
<reference evidence="3" key="1">
    <citation type="submission" date="2016-04" db="EMBL/GenBank/DDBJ databases">
        <authorList>
            <person name="Evans L.H."/>
            <person name="Alamgir A."/>
            <person name="Owens N."/>
            <person name="Weber N.D."/>
            <person name="Virtaneva K."/>
            <person name="Barbian K."/>
            <person name="Babar A."/>
            <person name="Rosenke K."/>
        </authorList>
    </citation>
    <scope>NUCLEOTIDE SEQUENCE</scope>
    <source>
        <strain evidence="3">86</strain>
    </source>
</reference>
<dbReference type="PANTHER" id="PTHR45266:SF3">
    <property type="entry name" value="OXALOACETATE DECARBOXYLASE ALPHA CHAIN"/>
    <property type="match status" value="1"/>
</dbReference>
<evidence type="ECO:0000313" key="3">
    <source>
        <dbReference type="EMBL" id="SBW06469.1"/>
    </source>
</evidence>
<feature type="domain" description="Lipoyl-binding" evidence="2">
    <location>
        <begin position="1"/>
        <end position="69"/>
    </location>
</feature>
<dbReference type="PROSITE" id="PS50968">
    <property type="entry name" value="BIOTINYL_LIPOYL"/>
    <property type="match status" value="1"/>
</dbReference>
<keyword evidence="1" id="KW-0092">Biotin</keyword>
<evidence type="ECO:0000256" key="1">
    <source>
        <dbReference type="ARBA" id="ARBA00023267"/>
    </source>
</evidence>
<accession>A0A212K427</accession>
<dbReference type="InterPro" id="IPR011053">
    <property type="entry name" value="Single_hybrid_motif"/>
</dbReference>
<dbReference type="SUPFAM" id="SSF51230">
    <property type="entry name" value="Single hybrid motif"/>
    <property type="match status" value="1"/>
</dbReference>
<dbReference type="InterPro" id="IPR001882">
    <property type="entry name" value="Biotin_BS"/>
</dbReference>
<proteinExistence type="predicted"/>
<dbReference type="InterPro" id="IPR000089">
    <property type="entry name" value="Biotin_lipoyl"/>
</dbReference>
<sequence>MDIKAKMPSTVDAIKVTQGQAVKKGDILCVLEAMKMKNQMPSPVDGTVTSIAVETGARLKPGAVIMVVE</sequence>
<dbReference type="Pfam" id="PF00364">
    <property type="entry name" value="Biotin_lipoyl"/>
    <property type="match status" value="1"/>
</dbReference>
<dbReference type="EMBL" id="FLUO01000001">
    <property type="protein sequence ID" value="SBW06469.1"/>
    <property type="molecule type" value="Genomic_DNA"/>
</dbReference>
<dbReference type="InterPro" id="IPR050709">
    <property type="entry name" value="Biotin_Carboxyl_Carrier/Decarb"/>
</dbReference>
<dbReference type="CDD" id="cd06850">
    <property type="entry name" value="biotinyl_domain"/>
    <property type="match status" value="1"/>
</dbReference>
<name>A0A212K427_9PROT</name>
<dbReference type="Gene3D" id="2.40.50.100">
    <property type="match status" value="1"/>
</dbReference>
<dbReference type="PANTHER" id="PTHR45266">
    <property type="entry name" value="OXALOACETATE DECARBOXYLASE ALPHA CHAIN"/>
    <property type="match status" value="1"/>
</dbReference>
<gene>
    <name evidence="3" type="ORF">KL86APRO_12110</name>
</gene>